<feature type="transmembrane region" description="Helical" evidence="7">
    <location>
        <begin position="346"/>
        <end position="367"/>
    </location>
</feature>
<keyword evidence="6 7" id="KW-0472">Membrane</keyword>
<dbReference type="SUPFAM" id="SSF53448">
    <property type="entry name" value="Nucleotide-diphospho-sugar transferases"/>
    <property type="match status" value="1"/>
</dbReference>
<dbReference type="PANTHER" id="PTHR43867:SF2">
    <property type="entry name" value="CELLULOSE SYNTHASE CATALYTIC SUBUNIT A [UDP-FORMING]"/>
    <property type="match status" value="1"/>
</dbReference>
<evidence type="ECO:0000313" key="9">
    <source>
        <dbReference type="Proteomes" id="UP000178684"/>
    </source>
</evidence>
<feature type="transmembrane region" description="Helical" evidence="7">
    <location>
        <begin position="379"/>
        <end position="398"/>
    </location>
</feature>
<accession>A0A1F5X654</accession>
<dbReference type="PANTHER" id="PTHR43867">
    <property type="entry name" value="CELLULOSE SYNTHASE CATALYTIC SUBUNIT A [UDP-FORMING]"/>
    <property type="match status" value="1"/>
</dbReference>
<dbReference type="Pfam" id="PF13641">
    <property type="entry name" value="Glyco_tranf_2_3"/>
    <property type="match status" value="1"/>
</dbReference>
<reference evidence="8 9" key="1">
    <citation type="journal article" date="2016" name="Nat. Commun.">
        <title>Thousands of microbial genomes shed light on interconnected biogeochemical processes in an aquifer system.</title>
        <authorList>
            <person name="Anantharaman K."/>
            <person name="Brown C.T."/>
            <person name="Hug L.A."/>
            <person name="Sharon I."/>
            <person name="Castelle C.J."/>
            <person name="Probst A.J."/>
            <person name="Thomas B.C."/>
            <person name="Singh A."/>
            <person name="Wilkins M.J."/>
            <person name="Karaoz U."/>
            <person name="Brodie E.L."/>
            <person name="Williams K.H."/>
            <person name="Hubbard S.S."/>
            <person name="Banfield J.F."/>
        </authorList>
    </citation>
    <scope>NUCLEOTIDE SEQUENCE [LARGE SCALE GENOMIC DNA]</scope>
</reference>
<dbReference type="AlphaFoldDB" id="A0A1F5X654"/>
<evidence type="ECO:0000256" key="5">
    <source>
        <dbReference type="ARBA" id="ARBA00022989"/>
    </source>
</evidence>
<dbReference type="Proteomes" id="UP000178684">
    <property type="component" value="Unassembled WGS sequence"/>
</dbReference>
<evidence type="ECO:0000256" key="2">
    <source>
        <dbReference type="ARBA" id="ARBA00022676"/>
    </source>
</evidence>
<evidence type="ECO:0000256" key="6">
    <source>
        <dbReference type="ARBA" id="ARBA00023136"/>
    </source>
</evidence>
<evidence type="ECO:0000256" key="7">
    <source>
        <dbReference type="SAM" id="Phobius"/>
    </source>
</evidence>
<protein>
    <recommendedName>
        <fullName evidence="10">Glycosyltransferase 2-like domain-containing protein</fullName>
    </recommendedName>
</protein>
<evidence type="ECO:0008006" key="10">
    <source>
        <dbReference type="Google" id="ProtNLM"/>
    </source>
</evidence>
<sequence length="438" mass="50525">MLYGLITLESIIVTTVVVISAILISQGIFSLYWMLFAWENPVRLFSEKIPKKFLESRYSFTALVPARHETHVIADTIRAVHRIDYPAELKETLILCRSDDVETISAAEKAIREIASGNIRLVIFDDLPITKAHSLNVGLKEAKNDIVTIFDAEDEPHPEMYKAINTVFLSNNVDVVQSGVQLMNHDSHWFSGLNVLEYFFWFKSGLHFFSLVGSMVPLAGNTVFFRRAWLTRVNGWDEKCLTEDADIGIRLSNAGANIKVVYSEEHVTKEETPANIKEFIRQRTRWNHGFLQIFTKGEWKELPTLRQKIFAIYILLSPIVQASFLLYIPFSIVISLTQELPLGIALFSYTPLYIFLFQLLTFMIGMYEFTRAYKLKFSWLVPFKILVTFYPYQALLLISSMRALYRMSAQINIWEKTLHQNAHREIIHIPAVIPETEI</sequence>
<gene>
    <name evidence="8" type="ORF">A3B18_01600</name>
</gene>
<evidence type="ECO:0000256" key="4">
    <source>
        <dbReference type="ARBA" id="ARBA00022692"/>
    </source>
</evidence>
<comment type="caution">
    <text evidence="8">The sequence shown here is derived from an EMBL/GenBank/DDBJ whole genome shotgun (WGS) entry which is preliminary data.</text>
</comment>
<evidence type="ECO:0000256" key="1">
    <source>
        <dbReference type="ARBA" id="ARBA00004141"/>
    </source>
</evidence>
<keyword evidence="5 7" id="KW-1133">Transmembrane helix</keyword>
<dbReference type="Gene3D" id="3.90.550.10">
    <property type="entry name" value="Spore Coat Polysaccharide Biosynthesis Protein SpsA, Chain A"/>
    <property type="match status" value="1"/>
</dbReference>
<dbReference type="GO" id="GO:0016757">
    <property type="term" value="F:glycosyltransferase activity"/>
    <property type="evidence" value="ECO:0007669"/>
    <property type="project" value="UniProtKB-KW"/>
</dbReference>
<keyword evidence="2" id="KW-0328">Glycosyltransferase</keyword>
<keyword evidence="4 7" id="KW-0812">Transmembrane</keyword>
<name>A0A1F5X654_9BACT</name>
<evidence type="ECO:0000256" key="3">
    <source>
        <dbReference type="ARBA" id="ARBA00022679"/>
    </source>
</evidence>
<evidence type="ECO:0000313" key="8">
    <source>
        <dbReference type="EMBL" id="OGF83330.1"/>
    </source>
</evidence>
<feature type="transmembrane region" description="Helical" evidence="7">
    <location>
        <begin position="12"/>
        <end position="38"/>
    </location>
</feature>
<dbReference type="InterPro" id="IPR050321">
    <property type="entry name" value="Glycosyltr_2/OpgH_subfam"/>
</dbReference>
<keyword evidence="3" id="KW-0808">Transferase</keyword>
<dbReference type="GO" id="GO:0016020">
    <property type="term" value="C:membrane"/>
    <property type="evidence" value="ECO:0007669"/>
    <property type="project" value="UniProtKB-SubCell"/>
</dbReference>
<dbReference type="EMBL" id="MFIE01000003">
    <property type="protein sequence ID" value="OGF83330.1"/>
    <property type="molecule type" value="Genomic_DNA"/>
</dbReference>
<proteinExistence type="predicted"/>
<comment type="subcellular location">
    <subcellularLocation>
        <location evidence="1">Membrane</location>
        <topology evidence="1">Multi-pass membrane protein</topology>
    </subcellularLocation>
</comment>
<organism evidence="8 9">
    <name type="scientific">Candidatus Giovannonibacteria bacterium RIFCSPLOWO2_01_FULL_46_13</name>
    <dbReference type="NCBI Taxonomy" id="1798352"/>
    <lineage>
        <taxon>Bacteria</taxon>
        <taxon>Candidatus Giovannoniibacteriota</taxon>
    </lineage>
</organism>
<feature type="transmembrane region" description="Helical" evidence="7">
    <location>
        <begin position="310"/>
        <end position="334"/>
    </location>
</feature>
<dbReference type="InterPro" id="IPR029044">
    <property type="entry name" value="Nucleotide-diphossugar_trans"/>
</dbReference>